<evidence type="ECO:0000313" key="1">
    <source>
        <dbReference type="EMBL" id="KAI2386845.1"/>
    </source>
</evidence>
<sequence length="326" mass="36100">MAQATGQPIEVSQQGYTLGLHVLFEPENASPKVELKELCLIDSVVAVHGLGGDSYSTWIDPNSNCLWLRDLLPQSNIFKESARILTFGYDAKVFVNPSASAARGRTFTFAEELLNDLDDKRGGEAQHRPIIFVGHSLGGIVIKAAKALCYAHLRGSLYSTILDSTYSIVFFGTPHQGTDSAVWATYLGKIGTVFGVAASRATRDLKRWSDPLLELSVNFAELVDRFEITTFFEGKPVNGVMVAPEGTVRLGLRRERCRQLDGDHRTICKFSYSDPKFNVVKNRFDSIMQEIMSMRLANELPVPVSTTSQQSLEQRLEALTNFNKSG</sequence>
<protein>
    <submittedName>
        <fullName evidence="1">Uncharacterized protein</fullName>
    </submittedName>
</protein>
<name>A0ACB8UWP8_9EURO</name>
<organism evidence="1">
    <name type="scientific">Ophidiomyces ophidiicola</name>
    <dbReference type="NCBI Taxonomy" id="1387563"/>
    <lineage>
        <taxon>Eukaryota</taxon>
        <taxon>Fungi</taxon>
        <taxon>Dikarya</taxon>
        <taxon>Ascomycota</taxon>
        <taxon>Pezizomycotina</taxon>
        <taxon>Eurotiomycetes</taxon>
        <taxon>Eurotiomycetidae</taxon>
        <taxon>Onygenales</taxon>
        <taxon>Onygenaceae</taxon>
        <taxon>Ophidiomyces</taxon>
    </lineage>
</organism>
<dbReference type="EMBL" id="JALBCA010000044">
    <property type="protein sequence ID" value="KAI2386845.1"/>
    <property type="molecule type" value="Genomic_DNA"/>
</dbReference>
<proteinExistence type="predicted"/>
<comment type="caution">
    <text evidence="1">The sequence shown here is derived from an EMBL/GenBank/DDBJ whole genome shotgun (WGS) entry which is preliminary data.</text>
</comment>
<reference evidence="1" key="1">
    <citation type="journal article" date="2022" name="bioRxiv">
        <title>Population genetic analysis of Ophidiomyces ophidiicola, the causative agent of snake fungal disease, indicates recent introductions to the USA.</title>
        <authorList>
            <person name="Ladner J.T."/>
            <person name="Palmer J.M."/>
            <person name="Ettinger C.L."/>
            <person name="Stajich J.E."/>
            <person name="Farrell T.M."/>
            <person name="Glorioso B.M."/>
            <person name="Lawson B."/>
            <person name="Price S.J."/>
            <person name="Stengle A.G."/>
            <person name="Grear D.A."/>
            <person name="Lorch J.M."/>
        </authorList>
    </citation>
    <scope>NUCLEOTIDE SEQUENCE</scope>
    <source>
        <strain evidence="1">NWHC 24266-5</strain>
    </source>
</reference>
<accession>A0ACB8UWP8</accession>
<gene>
    <name evidence="1" type="ORF">LOY88_003402</name>
</gene>